<keyword evidence="2" id="KW-1185">Reference proteome</keyword>
<name>A0A2G5UVB1_9PELO</name>
<evidence type="ECO:0000313" key="2">
    <source>
        <dbReference type="Proteomes" id="UP000230233"/>
    </source>
</evidence>
<protein>
    <submittedName>
        <fullName evidence="1">Uncharacterized protein</fullName>
    </submittedName>
</protein>
<dbReference type="AlphaFoldDB" id="A0A2G5UVB1"/>
<evidence type="ECO:0000313" key="1">
    <source>
        <dbReference type="EMBL" id="PIC43301.1"/>
    </source>
</evidence>
<accession>A0A2G5UVB1</accession>
<gene>
    <name evidence="1" type="primary">Cnig_chr_II.g4089</name>
    <name evidence="1" type="ORF">B9Z55_004089</name>
</gene>
<reference evidence="2" key="1">
    <citation type="submission" date="2017-10" db="EMBL/GenBank/DDBJ databases">
        <title>Rapid genome shrinkage in a self-fertile nematode reveals novel sperm competition proteins.</title>
        <authorList>
            <person name="Yin D."/>
            <person name="Schwarz E.M."/>
            <person name="Thomas C.G."/>
            <person name="Felde R.L."/>
            <person name="Korf I.F."/>
            <person name="Cutter A.D."/>
            <person name="Schartner C.M."/>
            <person name="Ralston E.J."/>
            <person name="Meyer B.J."/>
            <person name="Haag E.S."/>
        </authorList>
    </citation>
    <scope>NUCLEOTIDE SEQUENCE [LARGE SCALE GENOMIC DNA]</scope>
    <source>
        <strain evidence="2">JU1422</strain>
    </source>
</reference>
<dbReference type="EMBL" id="PDUG01000002">
    <property type="protein sequence ID" value="PIC43301.1"/>
    <property type="molecule type" value="Genomic_DNA"/>
</dbReference>
<sequence>MPTESIATDVTTLKIRAMASLINGGIQGSNPSISPDSIVEIAPRMITMKFPASEFYYGGILNRTNLNVVCQAVARASWEVTLDMVDDDAHHGLQNDIHFNSPRPEEEVVVTARARQLVPRADELGYEAVVKRDGADLTISVGYSYIHMG</sequence>
<organism evidence="1 2">
    <name type="scientific">Caenorhabditis nigoni</name>
    <dbReference type="NCBI Taxonomy" id="1611254"/>
    <lineage>
        <taxon>Eukaryota</taxon>
        <taxon>Metazoa</taxon>
        <taxon>Ecdysozoa</taxon>
        <taxon>Nematoda</taxon>
        <taxon>Chromadorea</taxon>
        <taxon>Rhabditida</taxon>
        <taxon>Rhabditina</taxon>
        <taxon>Rhabditomorpha</taxon>
        <taxon>Rhabditoidea</taxon>
        <taxon>Rhabditidae</taxon>
        <taxon>Peloderinae</taxon>
        <taxon>Caenorhabditis</taxon>
    </lineage>
</organism>
<comment type="caution">
    <text evidence="1">The sequence shown here is derived from an EMBL/GenBank/DDBJ whole genome shotgun (WGS) entry which is preliminary data.</text>
</comment>
<dbReference type="Proteomes" id="UP000230233">
    <property type="component" value="Chromosome II"/>
</dbReference>
<proteinExistence type="predicted"/>